<evidence type="ECO:0000256" key="2">
    <source>
        <dbReference type="ARBA" id="ARBA00022483"/>
    </source>
</evidence>
<dbReference type="Gene3D" id="2.130.10.10">
    <property type="entry name" value="YVTN repeat-like/Quinoprotein amine dehydrogenase"/>
    <property type="match status" value="2"/>
</dbReference>
<dbReference type="PANTHER" id="PTHR10241:SF25">
    <property type="entry name" value="TOMOSYN, ISOFORM C"/>
    <property type="match status" value="1"/>
</dbReference>
<dbReference type="InterPro" id="IPR036322">
    <property type="entry name" value="WD40_repeat_dom_sf"/>
</dbReference>
<name>A0ABP0W5M4_9BRYO</name>
<organism evidence="4 5">
    <name type="scientific">Sphagnum jensenii</name>
    <dbReference type="NCBI Taxonomy" id="128206"/>
    <lineage>
        <taxon>Eukaryota</taxon>
        <taxon>Viridiplantae</taxon>
        <taxon>Streptophyta</taxon>
        <taxon>Embryophyta</taxon>
        <taxon>Bryophyta</taxon>
        <taxon>Sphagnophytina</taxon>
        <taxon>Sphagnopsida</taxon>
        <taxon>Sphagnales</taxon>
        <taxon>Sphagnaceae</taxon>
        <taxon>Sphagnum</taxon>
    </lineage>
</organism>
<accession>A0ABP0W5M4</accession>
<feature type="region of interest" description="Disordered" evidence="3">
    <location>
        <begin position="252"/>
        <end position="271"/>
    </location>
</feature>
<reference evidence="4" key="1">
    <citation type="submission" date="2024-02" db="EMBL/GenBank/DDBJ databases">
        <authorList>
            <consortium name="ELIXIR-Norway"/>
            <consortium name="Elixir Norway"/>
        </authorList>
    </citation>
    <scope>NUCLEOTIDE SEQUENCE</scope>
</reference>
<feature type="compositionally biased region" description="Basic and acidic residues" evidence="3">
    <location>
        <begin position="1070"/>
        <end position="1084"/>
    </location>
</feature>
<evidence type="ECO:0000256" key="1">
    <source>
        <dbReference type="ARBA" id="ARBA00008070"/>
    </source>
</evidence>
<feature type="region of interest" description="Disordered" evidence="3">
    <location>
        <begin position="1068"/>
        <end position="1096"/>
    </location>
</feature>
<keyword evidence="5" id="KW-1185">Reference proteome</keyword>
<proteinExistence type="inferred from homology"/>
<comment type="similarity">
    <text evidence="1">Belongs to the WD repeat L(2)GL family.</text>
</comment>
<keyword evidence="2" id="KW-0268">Exocytosis</keyword>
<dbReference type="CDD" id="cd15873">
    <property type="entry name" value="R-SNARE_STXBP5_6"/>
    <property type="match status" value="1"/>
</dbReference>
<dbReference type="Proteomes" id="UP001497444">
    <property type="component" value="Chromosome 14"/>
</dbReference>
<dbReference type="InterPro" id="IPR015943">
    <property type="entry name" value="WD40/YVTN_repeat-like_dom_sf"/>
</dbReference>
<dbReference type="Gene3D" id="1.20.5.110">
    <property type="match status" value="1"/>
</dbReference>
<evidence type="ECO:0000313" key="5">
    <source>
        <dbReference type="Proteomes" id="UP001497444"/>
    </source>
</evidence>
<evidence type="ECO:0008006" key="6">
    <source>
        <dbReference type="Google" id="ProtNLM"/>
    </source>
</evidence>
<gene>
    <name evidence="4" type="ORF">CSSPJE1EN1_LOCUS7580</name>
</gene>
<dbReference type="SMART" id="SM00320">
    <property type="entry name" value="WD40"/>
    <property type="match status" value="6"/>
</dbReference>
<dbReference type="SUPFAM" id="SSF58038">
    <property type="entry name" value="SNARE fusion complex"/>
    <property type="match status" value="1"/>
</dbReference>
<protein>
    <recommendedName>
        <fullName evidence="6">V-SNARE coiled-coil homology domain-containing protein</fullName>
    </recommendedName>
</protein>
<sequence>MFVKRLIHKAKAIPEVLIPQGTLSKEEINPRLTLHHGLPETASILAFHPVQRLLAVASLNGQIKVLGAPGVEALFLSPTRAPCKFLQFTSEGRQLVHITAQNEIEMWDLGNQEKICTLKWESDITSFTVIEDTQLMYVGDDNGTVSVVQFDEKQAQLTRLPYCIPAHVTLVKAGSTTAPSVVGVLPQPNAVYSRVVIAYRNGLIILWGLHETQVLAVRGGTKRHRDTLAEYAASLHESSSFTEKSAEAQASSLSEQLHFPPPKSPTTTTTTWPEIEDDEKKICSVCWACGNIFVAGYVDGDIQFWSFPNENKIQGQQQPESPRPSSASGVVVPLRKIDLAPGKTARMPVMVLRCWDSAKSSSKHGGGQLYVYGGGEVGAPEVLRVLSLEADVSNNSKLQSFDLLLHGPFADMALVPSAGGDAAPMSAAVLLVLSSPGLLHLYDEAGIASCFSASSAGSRPCLQPVAWQQPITEATISKLIVLAKDSVMATGLFQLNVNHSVMPPPLSSGTKWPITGGHPASITIMLSSSPPKQTQAKGCVLITGQRNGDVRFWDASSPTLDHICTLKWSHFLQSKMEDAPTTALDFCVDLGYLAVGNKQGEVRVYRFQAEPSEVNCHVITSLDNLKGTAQFQCVVALGVHRSSIQCVAIASSFQLSAAGDANGLISVLDLSTCSLLFLGDAFESKKPVTISSLAFAPSACLSNDGTTTTPVLSPPVSPFGNKKQQQCSPAAASCLSPVIYAVNKEAAIVVIDGSTGHSALGPGPSNRKHPSTAVSMYLLGKYASGAPFNLPSNKELKEHNGSYPFPSESSTNAEAQFLLLCCEESLHLFSTSAVIQGLDKALRKVELQKPCVSAFPFQDPHTHASGLLVLFRSGQFELRSLPNLDTLLLETTLSKAVNWQMEPNLSSLKTFTCASNGRIALIDGDRVVVQISLLAKENDMRLPESRPQLLNKNLATAQETAMTAPPCTPKKKLQMHGLIEGVIREIKNIREQPAAAANTMHSSIELPKLFSSRPFTTVSAHHAVRLDEPDPCSDLDIDDLDIDDLDESLPTPEVLSKKDKLVRKIKRSFKGKEKSSEAESRSDLFEGSADNNNTTPHVRSADMIKAAYGHQAGDASIAAGLARDKLIERQEKLEAINQQTQEMQVGAENFASIAAELAKKMETRKWYEF</sequence>
<dbReference type="SUPFAM" id="SSF50978">
    <property type="entry name" value="WD40 repeat-like"/>
    <property type="match status" value="1"/>
</dbReference>
<evidence type="ECO:0000256" key="3">
    <source>
        <dbReference type="SAM" id="MobiDB-lite"/>
    </source>
</evidence>
<dbReference type="PANTHER" id="PTHR10241">
    <property type="entry name" value="LETHAL 2 GIANT LARVAE PROTEIN"/>
    <property type="match status" value="1"/>
</dbReference>
<dbReference type="InterPro" id="IPR001680">
    <property type="entry name" value="WD40_rpt"/>
</dbReference>
<dbReference type="EMBL" id="OZ020109">
    <property type="protein sequence ID" value="CAK9262102.1"/>
    <property type="molecule type" value="Genomic_DNA"/>
</dbReference>
<evidence type="ECO:0000313" key="4">
    <source>
        <dbReference type="EMBL" id="CAK9262102.1"/>
    </source>
</evidence>